<evidence type="ECO:0000256" key="3">
    <source>
        <dbReference type="ARBA" id="ARBA00012756"/>
    </source>
</evidence>
<evidence type="ECO:0000256" key="2">
    <source>
        <dbReference type="ARBA" id="ARBA00005940"/>
    </source>
</evidence>
<evidence type="ECO:0000259" key="11">
    <source>
        <dbReference type="Pfam" id="PF02449"/>
    </source>
</evidence>
<dbReference type="PANTHER" id="PTHR36447">
    <property type="entry name" value="BETA-GALACTOSIDASE GANA"/>
    <property type="match status" value="1"/>
</dbReference>
<dbReference type="SUPFAM" id="SSF51445">
    <property type="entry name" value="(Trans)glycosidases"/>
    <property type="match status" value="1"/>
</dbReference>
<dbReference type="GO" id="GO:0046872">
    <property type="term" value="F:metal ion binding"/>
    <property type="evidence" value="ECO:0007669"/>
    <property type="project" value="UniProtKB-KW"/>
</dbReference>
<evidence type="ECO:0000256" key="7">
    <source>
        <dbReference type="ARBA" id="ARBA00023295"/>
    </source>
</evidence>
<evidence type="ECO:0000256" key="8">
    <source>
        <dbReference type="PIRNR" id="PIRNR001084"/>
    </source>
</evidence>
<keyword evidence="7 8" id="KW-0326">Glycosidase</keyword>
<dbReference type="EC" id="3.2.1.23" evidence="3 8"/>
<name>A0A9D1NHU0_9FIRM</name>
<dbReference type="InterPro" id="IPR013529">
    <property type="entry name" value="Glyco_hydro_42_N"/>
</dbReference>
<dbReference type="Pfam" id="PF02449">
    <property type="entry name" value="Glyco_hydro_42"/>
    <property type="match status" value="1"/>
</dbReference>
<feature type="binding site" evidence="10">
    <location>
        <position position="112"/>
    </location>
    <ligand>
        <name>substrate</name>
    </ligand>
</feature>
<organism evidence="14 15">
    <name type="scientific">Candidatus Aphodoplasma excrementigallinarum</name>
    <dbReference type="NCBI Taxonomy" id="2840673"/>
    <lineage>
        <taxon>Bacteria</taxon>
        <taxon>Bacillati</taxon>
        <taxon>Bacillota</taxon>
        <taxon>Clostridia</taxon>
        <taxon>Eubacteriales</taxon>
        <taxon>Candidatus Aphodoplasma</taxon>
    </lineage>
</organism>
<keyword evidence="4" id="KW-0479">Metal-binding</keyword>
<dbReference type="GO" id="GO:0004565">
    <property type="term" value="F:beta-galactosidase activity"/>
    <property type="evidence" value="ECO:0007669"/>
    <property type="project" value="UniProtKB-EC"/>
</dbReference>
<dbReference type="Pfam" id="PF08532">
    <property type="entry name" value="Glyco_hydro_42M"/>
    <property type="match status" value="1"/>
</dbReference>
<feature type="binding site" evidence="10">
    <location>
        <position position="150"/>
    </location>
    <ligand>
        <name>substrate</name>
    </ligand>
</feature>
<accession>A0A9D1NHU0</accession>
<reference evidence="14" key="1">
    <citation type="submission" date="2020-10" db="EMBL/GenBank/DDBJ databases">
        <authorList>
            <person name="Gilroy R."/>
        </authorList>
    </citation>
    <scope>NUCLEOTIDE SEQUENCE</scope>
    <source>
        <strain evidence="14">4920</strain>
    </source>
</reference>
<evidence type="ECO:0000256" key="9">
    <source>
        <dbReference type="PIRSR" id="PIRSR001084-1"/>
    </source>
</evidence>
<dbReference type="PIRSF" id="PIRSF001084">
    <property type="entry name" value="B-galactosidase"/>
    <property type="match status" value="1"/>
</dbReference>
<feature type="domain" description="Beta-galactosidase trimerisation" evidence="12">
    <location>
        <begin position="407"/>
        <end position="606"/>
    </location>
</feature>
<dbReference type="InterPro" id="IPR013780">
    <property type="entry name" value="Glyco_hydro_b"/>
</dbReference>
<feature type="domain" description="Beta-galactosidase C-terminal" evidence="13">
    <location>
        <begin position="627"/>
        <end position="681"/>
    </location>
</feature>
<keyword evidence="6" id="KW-0862">Zinc</keyword>
<evidence type="ECO:0000256" key="4">
    <source>
        <dbReference type="ARBA" id="ARBA00022723"/>
    </source>
</evidence>
<feature type="active site" description="Proton donor" evidence="9">
    <location>
        <position position="151"/>
    </location>
</feature>
<feature type="domain" description="Glycoside hydrolase family 42 N-terminal" evidence="11">
    <location>
        <begin position="15"/>
        <end position="396"/>
    </location>
</feature>
<dbReference type="GO" id="GO:0006012">
    <property type="term" value="P:galactose metabolic process"/>
    <property type="evidence" value="ECO:0007669"/>
    <property type="project" value="InterPro"/>
</dbReference>
<gene>
    <name evidence="14" type="ORF">IAC74_06230</name>
</gene>
<comment type="catalytic activity">
    <reaction evidence="1 8">
        <text>Hydrolysis of terminal non-reducing beta-D-galactose residues in beta-D-galactosides.</text>
        <dbReference type="EC" id="3.2.1.23"/>
    </reaction>
</comment>
<evidence type="ECO:0000256" key="10">
    <source>
        <dbReference type="PIRSR" id="PIRSR001084-2"/>
    </source>
</evidence>
<evidence type="ECO:0000313" key="14">
    <source>
        <dbReference type="EMBL" id="HIV03155.1"/>
    </source>
</evidence>
<dbReference type="Pfam" id="PF08533">
    <property type="entry name" value="Glyco_hydro_42C"/>
    <property type="match status" value="1"/>
</dbReference>
<dbReference type="GO" id="GO:0009341">
    <property type="term" value="C:beta-galactosidase complex"/>
    <property type="evidence" value="ECO:0007669"/>
    <property type="project" value="InterPro"/>
</dbReference>
<feature type="active site" description="Nucleophile" evidence="9">
    <location>
        <position position="317"/>
    </location>
</feature>
<evidence type="ECO:0000256" key="6">
    <source>
        <dbReference type="ARBA" id="ARBA00022833"/>
    </source>
</evidence>
<dbReference type="Gene3D" id="3.40.50.880">
    <property type="match status" value="1"/>
</dbReference>
<dbReference type="PANTHER" id="PTHR36447:SF2">
    <property type="entry name" value="BETA-GALACTOSIDASE YESZ"/>
    <property type="match status" value="1"/>
</dbReference>
<dbReference type="InterPro" id="IPR017853">
    <property type="entry name" value="GH"/>
</dbReference>
<dbReference type="Gene3D" id="2.60.40.1180">
    <property type="entry name" value="Golgi alpha-mannosidase II"/>
    <property type="match status" value="1"/>
</dbReference>
<proteinExistence type="inferred from homology"/>
<evidence type="ECO:0000256" key="5">
    <source>
        <dbReference type="ARBA" id="ARBA00022801"/>
    </source>
</evidence>
<sequence>MDNAINLSHITLGVCYYPEHWPESMWRDDLRRMKEYGIEVVRVAEFAWNKFEPREGEYTFDFFDRFMNLAQEEGLQVIFCTPTATAPVWMSHKYPEILNADIDGNRIHPGLRRQTSLNSPVYLDFSAKITEQLARHYSGYPNLIGWQLDNEINCEKDVYYSEGDHIAYRQYLKDKYGTLDRLNEAMGTAFWNQTYTDWDEVFLTRRTNFPGETNPHMQLEEKRFVSDSAIRFLKLQADIIKRYRRADQFITTNGLYHHLDYHKLTNDVLDFITYDNYPNFAHETSIEPGETNGLEDRNASYRLMYTRSISPVFGIMEQQAGGGGWNFRIAQAMPKPGQMRLWSWQAIAHGADFISYFRWRTCTFGTEMYWYGLNNYSNRPNRRLCELSQINEERKKLAGLSGARYVAETALMLDYDNEWDGEHDVWHGACSHASNDAWFCCLQKRHIPLDMVYLSDDTALADLLHYKHIIYPHGAILTEKRAALLRDYVNNGGTLILGCLTGYKTETGTCRMAPVPGPLAELCGVEVHDFTALSKFDAPEQIIWEGRTASAPIYNEILTPTDGAPVGYFRNNYYDGAPAIVHKATGKGQAYYVGSAFAEDTAALVSDMAGIQTPLGLGNVLALPETVELAVREKAGTRYVFLLNYQDSPAKITLQKPMKELLSGQTLQGACEIDGYGCLVFEWEA</sequence>
<evidence type="ECO:0000313" key="15">
    <source>
        <dbReference type="Proteomes" id="UP000886743"/>
    </source>
</evidence>
<dbReference type="Proteomes" id="UP000886743">
    <property type="component" value="Unassembled WGS sequence"/>
</dbReference>
<evidence type="ECO:0000259" key="12">
    <source>
        <dbReference type="Pfam" id="PF08532"/>
    </source>
</evidence>
<dbReference type="InterPro" id="IPR003476">
    <property type="entry name" value="Glyco_hydro_42"/>
</dbReference>
<keyword evidence="5 8" id="KW-0378">Hydrolase</keyword>
<evidence type="ECO:0000259" key="13">
    <source>
        <dbReference type="Pfam" id="PF08533"/>
    </source>
</evidence>
<comment type="similarity">
    <text evidence="2 8">Belongs to the glycosyl hydrolase 42 family.</text>
</comment>
<dbReference type="SUPFAM" id="SSF52317">
    <property type="entry name" value="Class I glutamine amidotransferase-like"/>
    <property type="match status" value="1"/>
</dbReference>
<dbReference type="AlphaFoldDB" id="A0A9D1NHU0"/>
<dbReference type="InterPro" id="IPR013739">
    <property type="entry name" value="Beta_galactosidase_C"/>
</dbReference>
<evidence type="ECO:0000256" key="1">
    <source>
        <dbReference type="ARBA" id="ARBA00001412"/>
    </source>
</evidence>
<dbReference type="InterPro" id="IPR029062">
    <property type="entry name" value="Class_I_gatase-like"/>
</dbReference>
<comment type="caution">
    <text evidence="14">The sequence shown here is derived from an EMBL/GenBank/DDBJ whole genome shotgun (WGS) entry which is preliminary data.</text>
</comment>
<protein>
    <recommendedName>
        <fullName evidence="3 8">Beta-galactosidase</fullName>
        <shortName evidence="8">Beta-gal</shortName>
        <ecNumber evidence="3 8">3.2.1.23</ecNumber>
    </recommendedName>
</protein>
<dbReference type="Gene3D" id="3.20.20.80">
    <property type="entry name" value="Glycosidases"/>
    <property type="match status" value="1"/>
</dbReference>
<dbReference type="EMBL" id="DVOF01000181">
    <property type="protein sequence ID" value="HIV03155.1"/>
    <property type="molecule type" value="Genomic_DNA"/>
</dbReference>
<dbReference type="InterPro" id="IPR013738">
    <property type="entry name" value="Beta_galactosidase_Trimer"/>
</dbReference>
<dbReference type="CDD" id="cd03143">
    <property type="entry name" value="A4_beta-galactosidase_middle_domain"/>
    <property type="match status" value="1"/>
</dbReference>
<reference evidence="14" key="2">
    <citation type="journal article" date="2021" name="PeerJ">
        <title>Extensive microbial diversity within the chicken gut microbiome revealed by metagenomics and culture.</title>
        <authorList>
            <person name="Gilroy R."/>
            <person name="Ravi A."/>
            <person name="Getino M."/>
            <person name="Pursley I."/>
            <person name="Horton D.L."/>
            <person name="Alikhan N.F."/>
            <person name="Baker D."/>
            <person name="Gharbi K."/>
            <person name="Hall N."/>
            <person name="Watson M."/>
            <person name="Adriaenssens E.M."/>
            <person name="Foster-Nyarko E."/>
            <person name="Jarju S."/>
            <person name="Secka A."/>
            <person name="Antonio M."/>
            <person name="Oren A."/>
            <person name="Chaudhuri R.R."/>
            <person name="La Ragione R."/>
            <person name="Hildebrand F."/>
            <person name="Pallen M.J."/>
        </authorList>
    </citation>
    <scope>NUCLEOTIDE SEQUENCE</scope>
    <source>
        <strain evidence="14">4920</strain>
    </source>
</reference>